<dbReference type="InterPro" id="IPR014710">
    <property type="entry name" value="RmlC-like_jellyroll"/>
</dbReference>
<dbReference type="InterPro" id="IPR010300">
    <property type="entry name" value="CDO_1"/>
</dbReference>
<gene>
    <name evidence="7" type="ORF">GS18_0205680</name>
</gene>
<feature type="binding site" evidence="6">
    <location>
        <position position="76"/>
    </location>
    <ligand>
        <name>Fe cation</name>
        <dbReference type="ChEBI" id="CHEBI:24875"/>
        <note>catalytic</note>
    </ligand>
</feature>
<dbReference type="STRING" id="246786.GS18_0205680"/>
<dbReference type="PANTHER" id="PTHR12918">
    <property type="entry name" value="CYSTEINE DIOXYGENASE"/>
    <property type="match status" value="1"/>
</dbReference>
<name>A0A084H494_METID</name>
<evidence type="ECO:0000256" key="2">
    <source>
        <dbReference type="ARBA" id="ARBA00022723"/>
    </source>
</evidence>
<proteinExistence type="inferred from homology"/>
<dbReference type="Proteomes" id="UP000028549">
    <property type="component" value="Unassembled WGS sequence"/>
</dbReference>
<evidence type="ECO:0000256" key="3">
    <source>
        <dbReference type="ARBA" id="ARBA00022964"/>
    </source>
</evidence>
<feature type="binding site" evidence="6">
    <location>
        <position position="125"/>
    </location>
    <ligand>
        <name>Fe cation</name>
        <dbReference type="ChEBI" id="CHEBI:24875"/>
        <note>catalytic</note>
    </ligand>
</feature>
<reference evidence="7 8" key="1">
    <citation type="journal article" date="2005" name="Int. J. Syst. Evol. Microbiol.">
        <title>Bacillus cibi sp. nov., isolated from jeotgal, a traditional Korean fermented seafood.</title>
        <authorList>
            <person name="Yoon J.H."/>
            <person name="Lee C.H."/>
            <person name="Oh T.K."/>
        </authorList>
    </citation>
    <scope>NUCLEOTIDE SEQUENCE [LARGE SCALE GENOMIC DNA]</scope>
    <source>
        <strain evidence="7 8">DSM 16189</strain>
    </source>
</reference>
<evidence type="ECO:0000313" key="7">
    <source>
        <dbReference type="EMBL" id="KEZ54406.1"/>
    </source>
</evidence>
<dbReference type="GO" id="GO:0008198">
    <property type="term" value="F:ferrous iron binding"/>
    <property type="evidence" value="ECO:0007669"/>
    <property type="project" value="TreeGrafter"/>
</dbReference>
<keyword evidence="2 6" id="KW-0479">Metal-binding</keyword>
<protein>
    <recommendedName>
        <fullName evidence="9">Cysteine dioxygenase</fullName>
    </recommendedName>
</protein>
<feature type="binding site" evidence="6">
    <location>
        <position position="74"/>
    </location>
    <ligand>
        <name>Fe cation</name>
        <dbReference type="ChEBI" id="CHEBI:24875"/>
        <note>catalytic</note>
    </ligand>
</feature>
<comment type="caution">
    <text evidence="7">The sequence shown here is derived from an EMBL/GenBank/DDBJ whole genome shotgun (WGS) entry which is preliminary data.</text>
</comment>
<evidence type="ECO:0000256" key="1">
    <source>
        <dbReference type="ARBA" id="ARBA00006622"/>
    </source>
</evidence>
<evidence type="ECO:0000256" key="4">
    <source>
        <dbReference type="ARBA" id="ARBA00023002"/>
    </source>
</evidence>
<dbReference type="SUPFAM" id="SSF51182">
    <property type="entry name" value="RmlC-like cupins"/>
    <property type="match status" value="1"/>
</dbReference>
<dbReference type="AlphaFoldDB" id="A0A084H494"/>
<keyword evidence="3" id="KW-0223">Dioxygenase</keyword>
<comment type="similarity">
    <text evidence="1">Belongs to the cysteine dioxygenase family.</text>
</comment>
<sequence length="187" mass="21270">MNLSERITFILDGVKTASKEELYKALIGLNIQKEELMPLIKEDRSKPYYRKLLYKNEHLELLVMNWSDLECAPHDHGHSFGWIQVINGVSRNTVYKVKGEALPSELFTELKREGKTFFAPKFGVHKMAEAGNTGLITLHLYAPPITGMKVYDLEKCAACVVSDDCGAWWPDDLRQQVKEIKLKSAAD</sequence>
<keyword evidence="4" id="KW-0560">Oxidoreductase</keyword>
<dbReference type="GO" id="GO:0016702">
    <property type="term" value="F:oxidoreductase activity, acting on single donors with incorporation of molecular oxygen, incorporation of two atoms of oxygen"/>
    <property type="evidence" value="ECO:0007669"/>
    <property type="project" value="InterPro"/>
</dbReference>
<evidence type="ECO:0008006" key="9">
    <source>
        <dbReference type="Google" id="ProtNLM"/>
    </source>
</evidence>
<dbReference type="PANTHER" id="PTHR12918:SF1">
    <property type="entry name" value="CYSTEINE DIOXYGENASE TYPE 1"/>
    <property type="match status" value="1"/>
</dbReference>
<organism evidence="7 8">
    <name type="scientific">Metabacillus indicus</name>
    <name type="common">Bacillus indicus</name>
    <dbReference type="NCBI Taxonomy" id="246786"/>
    <lineage>
        <taxon>Bacteria</taxon>
        <taxon>Bacillati</taxon>
        <taxon>Bacillota</taxon>
        <taxon>Bacilli</taxon>
        <taxon>Bacillales</taxon>
        <taxon>Bacillaceae</taxon>
        <taxon>Metabacillus</taxon>
    </lineage>
</organism>
<dbReference type="Pfam" id="PF05995">
    <property type="entry name" value="CDO_I"/>
    <property type="match status" value="1"/>
</dbReference>
<keyword evidence="8" id="KW-1185">Reference proteome</keyword>
<evidence type="ECO:0000256" key="6">
    <source>
        <dbReference type="PIRSR" id="PIRSR610300-51"/>
    </source>
</evidence>
<accession>A0A084H494</accession>
<dbReference type="EMBL" id="JNVC02000001">
    <property type="protein sequence ID" value="KEZ54406.1"/>
    <property type="molecule type" value="Genomic_DNA"/>
</dbReference>
<dbReference type="Gene3D" id="2.60.120.10">
    <property type="entry name" value="Jelly Rolls"/>
    <property type="match status" value="1"/>
</dbReference>
<dbReference type="CDD" id="cd10548">
    <property type="entry name" value="cupin_CDO"/>
    <property type="match status" value="1"/>
</dbReference>
<keyword evidence="5 6" id="KW-0408">Iron</keyword>
<evidence type="ECO:0000256" key="5">
    <source>
        <dbReference type="ARBA" id="ARBA00023004"/>
    </source>
</evidence>
<evidence type="ECO:0000313" key="8">
    <source>
        <dbReference type="Proteomes" id="UP000028549"/>
    </source>
</evidence>
<dbReference type="InterPro" id="IPR011051">
    <property type="entry name" value="RmlC_Cupin_sf"/>
</dbReference>